<dbReference type="EMBL" id="FMZO01000013">
    <property type="protein sequence ID" value="SDD78007.1"/>
    <property type="molecule type" value="Genomic_DNA"/>
</dbReference>
<evidence type="ECO:0000313" key="2">
    <source>
        <dbReference type="Proteomes" id="UP000198757"/>
    </source>
</evidence>
<protein>
    <submittedName>
        <fullName evidence="1">Uncharacterized protein</fullName>
    </submittedName>
</protein>
<dbReference type="PROSITE" id="PS51257">
    <property type="entry name" value="PROKAR_LIPOPROTEIN"/>
    <property type="match status" value="1"/>
</dbReference>
<dbReference type="STRING" id="1285928.SAMN04487894_11390"/>
<gene>
    <name evidence="1" type="ORF">SAMN04487894_11390</name>
</gene>
<reference evidence="2" key="1">
    <citation type="submission" date="2016-10" db="EMBL/GenBank/DDBJ databases">
        <authorList>
            <person name="Varghese N."/>
            <person name="Submissions S."/>
        </authorList>
    </citation>
    <scope>NUCLEOTIDE SEQUENCE [LARGE SCALE GENOMIC DNA]</scope>
    <source>
        <strain evidence="2">DSM 25811 / CCM 8410 / LMG 26954 / E90</strain>
    </source>
</reference>
<evidence type="ECO:0000313" key="1">
    <source>
        <dbReference type="EMBL" id="SDD78007.1"/>
    </source>
</evidence>
<accession>A0A1G6XL26</accession>
<sequence>MGSRKNSAFVIAIISTLTLATGCGITITRNHYYAYPDQSVKKSNKKEAQINGFVNTPIDNKNGRN</sequence>
<proteinExistence type="predicted"/>
<name>A0A1G6XL26_NIADE</name>
<keyword evidence="2" id="KW-1185">Reference proteome</keyword>
<organism evidence="1 2">
    <name type="scientific">Niabella drilacis (strain DSM 25811 / CCM 8410 / CCUG 62505 / LMG 26954 / E90)</name>
    <dbReference type="NCBI Taxonomy" id="1285928"/>
    <lineage>
        <taxon>Bacteria</taxon>
        <taxon>Pseudomonadati</taxon>
        <taxon>Bacteroidota</taxon>
        <taxon>Chitinophagia</taxon>
        <taxon>Chitinophagales</taxon>
        <taxon>Chitinophagaceae</taxon>
        <taxon>Niabella</taxon>
    </lineage>
</organism>
<dbReference type="Proteomes" id="UP000198757">
    <property type="component" value="Unassembled WGS sequence"/>
</dbReference>
<dbReference type="AlphaFoldDB" id="A0A1G6XL26"/>